<gene>
    <name evidence="1" type="ORF">BW247_00185</name>
</gene>
<organism evidence="1 2">
    <name type="scientific">Acidihalobacter ferrooxydans</name>
    <dbReference type="NCBI Taxonomy" id="1765967"/>
    <lineage>
        <taxon>Bacteria</taxon>
        <taxon>Pseudomonadati</taxon>
        <taxon>Pseudomonadota</taxon>
        <taxon>Gammaproteobacteria</taxon>
        <taxon>Chromatiales</taxon>
        <taxon>Ectothiorhodospiraceae</taxon>
        <taxon>Acidihalobacter</taxon>
    </lineage>
</organism>
<proteinExistence type="predicted"/>
<dbReference type="OrthoDB" id="10007096at2"/>
<evidence type="ECO:0000313" key="2">
    <source>
        <dbReference type="Proteomes" id="UP000243807"/>
    </source>
</evidence>
<sequence>MSDDRVYHIDLADFFAEVNRKRQAEGLPPVEPAVMAVRANIRLAIQRQRPLDHVKGEADLVEAEAQVLCNTMRELFNTAPELTPFAVAAMDPEAAPAADAIEPAGATQGQYALPLVKLYAEINGQRRAKNQPLIEPAVIAVRTGLRFTIMRKRALDFGATHLFLDAEDLTALDSILATQFDVSVKGGLASLCDDARETQQQQAAAPAQRQKRGGWFSRLLGRRRLTIDPLNLMLAVSQQRARMGHRPISPSEMKRRCQDRIALELEFKGDLDQDQIALSQEQLDALAEIIRKEFQVIFDNLEDFIDEARM</sequence>
<dbReference type="Proteomes" id="UP000243807">
    <property type="component" value="Chromosome"/>
</dbReference>
<dbReference type="EMBL" id="CP019434">
    <property type="protein sequence ID" value="APZ41715.1"/>
    <property type="molecule type" value="Genomic_DNA"/>
</dbReference>
<protein>
    <submittedName>
        <fullName evidence="1">Uncharacterized protein</fullName>
    </submittedName>
</protein>
<name>A0A1P8UCZ4_9GAMM</name>
<dbReference type="RefSeq" id="WP_076835047.1">
    <property type="nucleotide sequence ID" value="NZ_CP019434.1"/>
</dbReference>
<evidence type="ECO:0000313" key="1">
    <source>
        <dbReference type="EMBL" id="APZ41715.1"/>
    </source>
</evidence>
<keyword evidence="2" id="KW-1185">Reference proteome</keyword>
<reference evidence="1 2" key="1">
    <citation type="submission" date="2017-01" db="EMBL/GenBank/DDBJ databases">
        <title>Draft sequence of Acidihalobacter ferrooxidans strain DSM 14175 (strain V8).</title>
        <authorList>
            <person name="Khaleque H.N."/>
            <person name="Ramsay J.P."/>
            <person name="Murphy R.J.T."/>
            <person name="Kaksonen A.H."/>
            <person name="Boxall N.J."/>
            <person name="Watkin E.L.J."/>
        </authorList>
    </citation>
    <scope>NUCLEOTIDE SEQUENCE [LARGE SCALE GENOMIC DNA]</scope>
    <source>
        <strain evidence="1 2">V8</strain>
    </source>
</reference>
<dbReference type="STRING" id="1765967.BW247_00185"/>
<accession>A0A1P8UCZ4</accession>
<dbReference type="KEGG" id="afy:BW247_00185"/>
<dbReference type="AlphaFoldDB" id="A0A1P8UCZ4"/>